<keyword evidence="3" id="KW-0378">Hydrolase</keyword>
<dbReference type="InterPro" id="IPR018289">
    <property type="entry name" value="MULE_transposase_dom"/>
</dbReference>
<dbReference type="GO" id="GO:0006508">
    <property type="term" value="P:proteolysis"/>
    <property type="evidence" value="ECO:0007669"/>
    <property type="project" value="UniProtKB-KW"/>
</dbReference>
<comment type="similarity">
    <text evidence="1">Belongs to the peptidase C48 family.</text>
</comment>
<gene>
    <name evidence="7" type="primary">LOC100899016</name>
</gene>
<dbReference type="Pfam" id="PF02902">
    <property type="entry name" value="Peptidase_C48"/>
    <property type="match status" value="1"/>
</dbReference>
<dbReference type="PROSITE" id="PS50600">
    <property type="entry name" value="ULP_PROTEASE"/>
    <property type="match status" value="1"/>
</dbReference>
<protein>
    <submittedName>
        <fullName evidence="7">Uncharacterized protein LOC100899016</fullName>
    </submittedName>
</protein>
<dbReference type="KEGG" id="goe:100899016"/>
<dbReference type="Proteomes" id="UP000694867">
    <property type="component" value="Unplaced"/>
</dbReference>
<evidence type="ECO:0000256" key="3">
    <source>
        <dbReference type="ARBA" id="ARBA00022801"/>
    </source>
</evidence>
<evidence type="ECO:0000259" key="5">
    <source>
        <dbReference type="PROSITE" id="PS50600"/>
    </source>
</evidence>
<dbReference type="PANTHER" id="PTHR12606:SF141">
    <property type="entry name" value="GH15225P-RELATED"/>
    <property type="match status" value="1"/>
</dbReference>
<evidence type="ECO:0000313" key="6">
    <source>
        <dbReference type="Proteomes" id="UP000694867"/>
    </source>
</evidence>
<dbReference type="GO" id="GO:0016929">
    <property type="term" value="F:deSUMOylase activity"/>
    <property type="evidence" value="ECO:0007669"/>
    <property type="project" value="TreeGrafter"/>
</dbReference>
<dbReference type="InterPro" id="IPR003653">
    <property type="entry name" value="Peptidase_C48_C"/>
</dbReference>
<dbReference type="SUPFAM" id="SSF54001">
    <property type="entry name" value="Cysteine proteinases"/>
    <property type="match status" value="1"/>
</dbReference>
<name>A0AAJ6QM79_9ACAR</name>
<dbReference type="GeneID" id="100899016"/>
<feature type="domain" description="Ubiquitin-like protease family profile" evidence="5">
    <location>
        <begin position="430"/>
        <end position="593"/>
    </location>
</feature>
<evidence type="ECO:0000313" key="7">
    <source>
        <dbReference type="RefSeq" id="XP_003737215.1"/>
    </source>
</evidence>
<dbReference type="PANTHER" id="PTHR12606">
    <property type="entry name" value="SENTRIN/SUMO-SPECIFIC PROTEASE"/>
    <property type="match status" value="1"/>
</dbReference>
<dbReference type="Pfam" id="PF10551">
    <property type="entry name" value="MULE"/>
    <property type="match status" value="1"/>
</dbReference>
<dbReference type="GO" id="GO:0060255">
    <property type="term" value="P:regulation of macromolecule metabolic process"/>
    <property type="evidence" value="ECO:0007669"/>
    <property type="project" value="UniProtKB-ARBA"/>
</dbReference>
<evidence type="ECO:0000256" key="1">
    <source>
        <dbReference type="ARBA" id="ARBA00005234"/>
    </source>
</evidence>
<dbReference type="GO" id="GO:0005634">
    <property type="term" value="C:nucleus"/>
    <property type="evidence" value="ECO:0007669"/>
    <property type="project" value="TreeGrafter"/>
</dbReference>
<dbReference type="InterPro" id="IPR038765">
    <property type="entry name" value="Papain-like_cys_pep_sf"/>
</dbReference>
<keyword evidence="4" id="KW-0788">Thiol protease</keyword>
<keyword evidence="6" id="KW-1185">Reference proteome</keyword>
<dbReference type="Gene3D" id="3.40.395.10">
    <property type="entry name" value="Adenoviral Proteinase, Chain A"/>
    <property type="match status" value="1"/>
</dbReference>
<accession>A0AAJ6QM79</accession>
<reference evidence="7" key="1">
    <citation type="submission" date="2025-08" db="UniProtKB">
        <authorList>
            <consortium name="RefSeq"/>
        </authorList>
    </citation>
    <scope>IDENTIFICATION</scope>
</reference>
<dbReference type="FunFam" id="3.40.395.10:FF:000001">
    <property type="entry name" value="Sentrin-specific protease 1"/>
    <property type="match status" value="1"/>
</dbReference>
<evidence type="ECO:0000256" key="4">
    <source>
        <dbReference type="ARBA" id="ARBA00022807"/>
    </source>
</evidence>
<evidence type="ECO:0000256" key="2">
    <source>
        <dbReference type="ARBA" id="ARBA00022670"/>
    </source>
</evidence>
<proteinExistence type="inferred from homology"/>
<dbReference type="AlphaFoldDB" id="A0AAJ6QM79"/>
<dbReference type="RefSeq" id="XP_003737215.1">
    <property type="nucleotide sequence ID" value="XM_003737167.1"/>
</dbReference>
<dbReference type="GO" id="GO:0080090">
    <property type="term" value="P:regulation of primary metabolic process"/>
    <property type="evidence" value="ECO:0007669"/>
    <property type="project" value="UniProtKB-ARBA"/>
</dbReference>
<sequence length="635" mass="72378">MRPPRPDTLRQLFKELSEKSYPKFNVTQDGEKLIPFFNSEHDTLIVTTVSLLRLLITARIIHADATYKVCPKLICKQLFTIHGNWGSMIGIVAFAFMNRSDAEAYKWVFQQLKDAVPELTPTSYMGDWDPAMRKAVRSEFPNVHLYGCHFHFSQSLVKRARQSTSGVGREIRKPGTILSHFLGFLSLPLLPPELIEPTYEVLAARARNVHIGFPGFLDYVESHWLRRVGPQDLSVFGLRQRTNNDVEANNGKLLRKTGPHGPTWSLLATMTEMAQDVVVDKMIDSRGVKHILSRPDKATKWNKLRMSTSWELLTQGEISALEFIDRVKYKVGKKNHMLTVMEQGETMDPMLETWLKEQSSRFPREDSKIDMSMMGDHTYAKSSYPWRFIESLPDEPTSTHEPSSDGKKRKIEDASGGILGLVEKVPVSGLAVSEYDLRTLAGTSWLSDVIMNAYLNLIVKRCTDIPELPKVYAFSTFFLLCYKRHGYAEVSKWTRSVDVFAHDILLIPVHTTNHWCMAIIDFRTKVIKYLDSLGGRNDDCLTILGTYLAEEMENKKNRRLDPGEWNLQHDANLPQQQNGFDCGVFALKYAEYAARDAKMDFKQEDMQSFRESMMLGIAEASLSPSIPVTSVPYSQ</sequence>
<organism evidence="6 7">
    <name type="scientific">Galendromus occidentalis</name>
    <name type="common">western predatory mite</name>
    <dbReference type="NCBI Taxonomy" id="34638"/>
    <lineage>
        <taxon>Eukaryota</taxon>
        <taxon>Metazoa</taxon>
        <taxon>Ecdysozoa</taxon>
        <taxon>Arthropoda</taxon>
        <taxon>Chelicerata</taxon>
        <taxon>Arachnida</taxon>
        <taxon>Acari</taxon>
        <taxon>Parasitiformes</taxon>
        <taxon>Mesostigmata</taxon>
        <taxon>Gamasina</taxon>
        <taxon>Phytoseioidea</taxon>
        <taxon>Phytoseiidae</taxon>
        <taxon>Typhlodrominae</taxon>
        <taxon>Galendromus</taxon>
    </lineage>
</organism>
<keyword evidence="2" id="KW-0645">Protease</keyword>
<dbReference type="GO" id="GO:0016926">
    <property type="term" value="P:protein desumoylation"/>
    <property type="evidence" value="ECO:0007669"/>
    <property type="project" value="TreeGrafter"/>
</dbReference>